<feature type="compositionally biased region" description="Low complexity" evidence="1">
    <location>
        <begin position="48"/>
        <end position="60"/>
    </location>
</feature>
<evidence type="ECO:0000256" key="1">
    <source>
        <dbReference type="SAM" id="MobiDB-lite"/>
    </source>
</evidence>
<dbReference type="EMBL" id="KL584982">
    <property type="protein sequence ID" value="KEQ84287.1"/>
    <property type="molecule type" value="Genomic_DNA"/>
</dbReference>
<dbReference type="AlphaFoldDB" id="A0A074XQQ5"/>
<proteinExistence type="predicted"/>
<keyword evidence="4" id="KW-1185">Reference proteome</keyword>
<feature type="transmembrane region" description="Helical" evidence="2">
    <location>
        <begin position="95"/>
        <end position="118"/>
    </location>
</feature>
<dbReference type="Proteomes" id="UP000030706">
    <property type="component" value="Unassembled WGS sequence"/>
</dbReference>
<keyword evidence="2" id="KW-0472">Membrane</keyword>
<evidence type="ECO:0000313" key="3">
    <source>
        <dbReference type="EMBL" id="KEQ84287.1"/>
    </source>
</evidence>
<keyword evidence="2" id="KW-0812">Transmembrane</keyword>
<dbReference type="HOGENOM" id="CLU_1916670_0_0_1"/>
<sequence>MSRSPLNTIAEETSPLLPQNQEPTEKTTANNQPPRPTLYTLSSFPNLSPQTSASSSTNSTHDIESLLTQVSLNKTKDRNNDSDSLHGPGFWFPEIIFGAFLLLGGIAVVGFLSVFFVWCVQVMAGWFGVGPY</sequence>
<organism evidence="3 4">
    <name type="scientific">Aureobasidium pullulans EXF-150</name>
    <dbReference type="NCBI Taxonomy" id="1043002"/>
    <lineage>
        <taxon>Eukaryota</taxon>
        <taxon>Fungi</taxon>
        <taxon>Dikarya</taxon>
        <taxon>Ascomycota</taxon>
        <taxon>Pezizomycotina</taxon>
        <taxon>Dothideomycetes</taxon>
        <taxon>Dothideomycetidae</taxon>
        <taxon>Dothideales</taxon>
        <taxon>Saccotheciaceae</taxon>
        <taxon>Aureobasidium</taxon>
    </lineage>
</organism>
<name>A0A074XQQ5_AURPU</name>
<evidence type="ECO:0000313" key="4">
    <source>
        <dbReference type="Proteomes" id="UP000030706"/>
    </source>
</evidence>
<reference evidence="3 4" key="1">
    <citation type="journal article" date="2014" name="BMC Genomics">
        <title>Genome sequencing of four Aureobasidium pullulans varieties: biotechnological potential, stress tolerance, and description of new species.</title>
        <authorList>
            <person name="Gostin Ar C."/>
            <person name="Ohm R.A."/>
            <person name="Kogej T."/>
            <person name="Sonjak S."/>
            <person name="Turk M."/>
            <person name="Zajc J."/>
            <person name="Zalar P."/>
            <person name="Grube M."/>
            <person name="Sun H."/>
            <person name="Han J."/>
            <person name="Sharma A."/>
            <person name="Chiniquy J."/>
            <person name="Ngan C.Y."/>
            <person name="Lipzen A."/>
            <person name="Barry K."/>
            <person name="Grigoriev I.V."/>
            <person name="Gunde-Cimerman N."/>
        </authorList>
    </citation>
    <scope>NUCLEOTIDE SEQUENCE [LARGE SCALE GENOMIC DNA]</scope>
    <source>
        <strain evidence="3 4">EXF-150</strain>
    </source>
</reference>
<protein>
    <submittedName>
        <fullName evidence="3">Uncharacterized protein</fullName>
    </submittedName>
</protein>
<feature type="region of interest" description="Disordered" evidence="1">
    <location>
        <begin position="1"/>
        <end position="61"/>
    </location>
</feature>
<feature type="compositionally biased region" description="Polar residues" evidence="1">
    <location>
        <begin position="1"/>
        <end position="32"/>
    </location>
</feature>
<gene>
    <name evidence="3" type="ORF">M438DRAFT_345443</name>
</gene>
<dbReference type="RefSeq" id="XP_029760474.1">
    <property type="nucleotide sequence ID" value="XM_029905453.1"/>
</dbReference>
<accession>A0A074XQQ5</accession>
<keyword evidence="2" id="KW-1133">Transmembrane helix</keyword>
<dbReference type="GeneID" id="40747759"/>
<evidence type="ECO:0000256" key="2">
    <source>
        <dbReference type="SAM" id="Phobius"/>
    </source>
</evidence>